<organism evidence="1">
    <name type="scientific">marine sediment metagenome</name>
    <dbReference type="NCBI Taxonomy" id="412755"/>
    <lineage>
        <taxon>unclassified sequences</taxon>
        <taxon>metagenomes</taxon>
        <taxon>ecological metagenomes</taxon>
    </lineage>
</organism>
<evidence type="ECO:0000313" key="1">
    <source>
        <dbReference type="EMBL" id="KKK61907.1"/>
    </source>
</evidence>
<dbReference type="EMBL" id="LAZR01062258">
    <property type="protein sequence ID" value="KKK61907.1"/>
    <property type="molecule type" value="Genomic_DNA"/>
</dbReference>
<proteinExistence type="predicted"/>
<sequence>MKLEKYLADYLATGIERLHEQGMPMDFDADSLQEIIKYGLDTFESSKLVHILIAK</sequence>
<protein>
    <submittedName>
        <fullName evidence="1">Uncharacterized protein</fullName>
    </submittedName>
</protein>
<accession>A0A0F8WYJ2</accession>
<dbReference type="AlphaFoldDB" id="A0A0F8WYJ2"/>
<name>A0A0F8WYJ2_9ZZZZ</name>
<reference evidence="1" key="1">
    <citation type="journal article" date="2015" name="Nature">
        <title>Complex archaea that bridge the gap between prokaryotes and eukaryotes.</title>
        <authorList>
            <person name="Spang A."/>
            <person name="Saw J.H."/>
            <person name="Jorgensen S.L."/>
            <person name="Zaremba-Niedzwiedzka K."/>
            <person name="Martijn J."/>
            <person name="Lind A.E."/>
            <person name="van Eijk R."/>
            <person name="Schleper C."/>
            <person name="Guy L."/>
            <person name="Ettema T.J."/>
        </authorList>
    </citation>
    <scope>NUCLEOTIDE SEQUENCE</scope>
</reference>
<comment type="caution">
    <text evidence="1">The sequence shown here is derived from an EMBL/GenBank/DDBJ whole genome shotgun (WGS) entry which is preliminary data.</text>
</comment>
<gene>
    <name evidence="1" type="ORF">LCGC14_3009640</name>
</gene>